<proteinExistence type="predicted"/>
<gene>
    <name evidence="2" type="ORF">MSPICULIGERA_LOCUS20157</name>
</gene>
<evidence type="ECO:0000256" key="1">
    <source>
        <dbReference type="SAM" id="SignalP"/>
    </source>
</evidence>
<comment type="caution">
    <text evidence="2">The sequence shown here is derived from an EMBL/GenBank/DDBJ whole genome shotgun (WGS) entry which is preliminary data.</text>
</comment>
<dbReference type="EMBL" id="CATQJA010002664">
    <property type="protein sequence ID" value="CAJ0582014.1"/>
    <property type="molecule type" value="Genomic_DNA"/>
</dbReference>
<sequence>MNGAVLLILPLFLAVVFAEDETCNVLRIITGQVTENQFCNLKDLLREQMADEKDVITLDLPVRPKKYSVELIREELAGKAATIYCDPSNTICRAEGQRICVCPPTFICGSEFGTSFQRCSKLSFLGA</sequence>
<accession>A0AA36D968</accession>
<dbReference type="AlphaFoldDB" id="A0AA36D968"/>
<dbReference type="Proteomes" id="UP001177023">
    <property type="component" value="Unassembled WGS sequence"/>
</dbReference>
<name>A0AA36D968_9BILA</name>
<feature type="non-terminal residue" evidence="2">
    <location>
        <position position="127"/>
    </location>
</feature>
<protein>
    <submittedName>
        <fullName evidence="2">Uncharacterized protein</fullName>
    </submittedName>
</protein>
<keyword evidence="3" id="KW-1185">Reference proteome</keyword>
<keyword evidence="1" id="KW-0732">Signal</keyword>
<feature type="chain" id="PRO_5041467650" evidence="1">
    <location>
        <begin position="19"/>
        <end position="127"/>
    </location>
</feature>
<evidence type="ECO:0000313" key="3">
    <source>
        <dbReference type="Proteomes" id="UP001177023"/>
    </source>
</evidence>
<feature type="signal peptide" evidence="1">
    <location>
        <begin position="1"/>
        <end position="18"/>
    </location>
</feature>
<reference evidence="2" key="1">
    <citation type="submission" date="2023-06" db="EMBL/GenBank/DDBJ databases">
        <authorList>
            <person name="Delattre M."/>
        </authorList>
    </citation>
    <scope>NUCLEOTIDE SEQUENCE</scope>
    <source>
        <strain evidence="2">AF72</strain>
    </source>
</reference>
<organism evidence="2 3">
    <name type="scientific">Mesorhabditis spiculigera</name>
    <dbReference type="NCBI Taxonomy" id="96644"/>
    <lineage>
        <taxon>Eukaryota</taxon>
        <taxon>Metazoa</taxon>
        <taxon>Ecdysozoa</taxon>
        <taxon>Nematoda</taxon>
        <taxon>Chromadorea</taxon>
        <taxon>Rhabditida</taxon>
        <taxon>Rhabditina</taxon>
        <taxon>Rhabditomorpha</taxon>
        <taxon>Rhabditoidea</taxon>
        <taxon>Rhabditidae</taxon>
        <taxon>Mesorhabditinae</taxon>
        <taxon>Mesorhabditis</taxon>
    </lineage>
</organism>
<evidence type="ECO:0000313" key="2">
    <source>
        <dbReference type="EMBL" id="CAJ0582014.1"/>
    </source>
</evidence>